<dbReference type="OrthoDB" id="1256438at2"/>
<gene>
    <name evidence="1" type="ORF">B0I10_11654</name>
</gene>
<name>A0A328WKD8_9FLAO</name>
<protein>
    <submittedName>
        <fullName evidence="1">Uncharacterized protein</fullName>
    </submittedName>
</protein>
<keyword evidence="2" id="KW-1185">Reference proteome</keyword>
<accession>A0A328WKD8</accession>
<sequence length="304" mass="34586">MTFQLSWFSGLIQRKSVRFFLLFTACFLSGVVLCYGQQKQQRKIVNVYTLHHKWPHQDKVIVPIGTKKVMLKAGWTMTEEIAGMTIQRVLEKDTLIATPRDSTVTVLSNWKIAGIKYTAESPGKIYLSPVPFIEESDAPLNQMVYIPLPVHEELLLTHLHTKWSAITIPFTIRPAIKNRLNSQVTSELKIGTSFSLNYDWEFYKNRRLDVKTRTYGISAGLGFGLGRVGLDEGTTRLSGANYTNEEEGLIFFITPGLGVNVRGFKVLGFYGWDIGLTKNTGDWNYNRKPYIGIGLGFDFWTMKR</sequence>
<dbReference type="EMBL" id="QLSV01000016">
    <property type="protein sequence ID" value="RAR46650.1"/>
    <property type="molecule type" value="Genomic_DNA"/>
</dbReference>
<organism evidence="1 2">
    <name type="scientific">Flavobacterium lacus</name>
    <dbReference type="NCBI Taxonomy" id="1353778"/>
    <lineage>
        <taxon>Bacteria</taxon>
        <taxon>Pseudomonadati</taxon>
        <taxon>Bacteroidota</taxon>
        <taxon>Flavobacteriia</taxon>
        <taxon>Flavobacteriales</taxon>
        <taxon>Flavobacteriaceae</taxon>
        <taxon>Flavobacterium</taxon>
    </lineage>
</organism>
<dbReference type="AlphaFoldDB" id="A0A328WKD8"/>
<evidence type="ECO:0000313" key="1">
    <source>
        <dbReference type="EMBL" id="RAR46650.1"/>
    </source>
</evidence>
<dbReference type="RefSeq" id="WP_112087140.1">
    <property type="nucleotide sequence ID" value="NZ_QLSV01000016.1"/>
</dbReference>
<dbReference type="Proteomes" id="UP000249518">
    <property type="component" value="Unassembled WGS sequence"/>
</dbReference>
<comment type="caution">
    <text evidence="1">The sequence shown here is derived from an EMBL/GenBank/DDBJ whole genome shotgun (WGS) entry which is preliminary data.</text>
</comment>
<evidence type="ECO:0000313" key="2">
    <source>
        <dbReference type="Proteomes" id="UP000249518"/>
    </source>
</evidence>
<reference evidence="1 2" key="1">
    <citation type="submission" date="2018-06" db="EMBL/GenBank/DDBJ databases">
        <title>Genomic Encyclopedia of Type Strains, Phase III (KMG-III): the genomes of soil and plant-associated and newly described type strains.</title>
        <authorList>
            <person name="Whitman W."/>
        </authorList>
    </citation>
    <scope>NUCLEOTIDE SEQUENCE [LARGE SCALE GENOMIC DNA]</scope>
    <source>
        <strain evidence="1 2">CGMCC 1.12504</strain>
    </source>
</reference>
<proteinExistence type="predicted"/>